<protein>
    <submittedName>
        <fullName evidence="9">Uncharacterized protein</fullName>
    </submittedName>
</protein>
<dbReference type="GO" id="GO:0043531">
    <property type="term" value="F:ADP binding"/>
    <property type="evidence" value="ECO:0007669"/>
    <property type="project" value="InterPro"/>
</dbReference>
<feature type="domain" description="Disease resistance protein At4g27190-like leucine-rich repeats" evidence="8">
    <location>
        <begin position="1060"/>
        <end position="1184"/>
    </location>
</feature>
<keyword evidence="3" id="KW-0677">Repeat</keyword>
<dbReference type="GO" id="GO:0005524">
    <property type="term" value="F:ATP binding"/>
    <property type="evidence" value="ECO:0007669"/>
    <property type="project" value="UniProtKB-KW"/>
</dbReference>
<comment type="similarity">
    <text evidence="1">Belongs to the disease resistance NB-LRR family.</text>
</comment>
<evidence type="ECO:0000259" key="8">
    <source>
        <dbReference type="Pfam" id="PF23247"/>
    </source>
</evidence>
<keyword evidence="10" id="KW-1185">Reference proteome</keyword>
<name>A0A6A3AFJ7_HIBSY</name>
<dbReference type="Gene3D" id="3.80.10.10">
    <property type="entry name" value="Ribonuclease Inhibitor"/>
    <property type="match status" value="5"/>
</dbReference>
<keyword evidence="5" id="KW-0611">Plant defense</keyword>
<feature type="domain" description="Disease resistance protein At4g27190-like leucine-rich repeats" evidence="8">
    <location>
        <begin position="1726"/>
        <end position="1830"/>
    </location>
</feature>
<dbReference type="Proteomes" id="UP000436088">
    <property type="component" value="Unassembled WGS sequence"/>
</dbReference>
<dbReference type="SUPFAM" id="SSF52047">
    <property type="entry name" value="RNI-like"/>
    <property type="match status" value="3"/>
</dbReference>
<reference evidence="9" key="1">
    <citation type="submission" date="2019-09" db="EMBL/GenBank/DDBJ databases">
        <title>Draft genome information of white flower Hibiscus syriacus.</title>
        <authorList>
            <person name="Kim Y.-M."/>
        </authorList>
    </citation>
    <scope>NUCLEOTIDE SEQUENCE [LARGE SCALE GENOMIC DNA]</scope>
    <source>
        <strain evidence="9">YM2019G1</strain>
    </source>
</reference>
<evidence type="ECO:0000256" key="4">
    <source>
        <dbReference type="ARBA" id="ARBA00022741"/>
    </source>
</evidence>
<dbReference type="Pfam" id="PF23247">
    <property type="entry name" value="LRR_RPS2"/>
    <property type="match status" value="5"/>
</dbReference>
<dbReference type="EMBL" id="VEPZ02001001">
    <property type="protein sequence ID" value="KAE8703334.1"/>
    <property type="molecule type" value="Genomic_DNA"/>
</dbReference>
<comment type="caution">
    <text evidence="9">The sequence shown here is derived from an EMBL/GenBank/DDBJ whole genome shotgun (WGS) entry which is preliminary data.</text>
</comment>
<feature type="domain" description="Disease resistance protein At4g27190-like leucine-rich repeats" evidence="8">
    <location>
        <begin position="1209"/>
        <end position="1313"/>
    </location>
</feature>
<dbReference type="GO" id="GO:0006952">
    <property type="term" value="P:defense response"/>
    <property type="evidence" value="ECO:0007669"/>
    <property type="project" value="UniProtKB-KW"/>
</dbReference>
<dbReference type="Gene3D" id="1.10.10.10">
    <property type="entry name" value="Winged helix-like DNA-binding domain superfamily/Winged helix DNA-binding domain"/>
    <property type="match status" value="1"/>
</dbReference>
<dbReference type="PANTHER" id="PTHR33463:SF203">
    <property type="entry name" value="AAA+ ATPASE DOMAIN-CONTAINING PROTEIN"/>
    <property type="match status" value="1"/>
</dbReference>
<dbReference type="InterPro" id="IPR057135">
    <property type="entry name" value="At4g27190-like_LRR"/>
</dbReference>
<feature type="domain" description="Disease resistance protein At4g27190-like leucine-rich repeats" evidence="8">
    <location>
        <begin position="1371"/>
        <end position="1474"/>
    </location>
</feature>
<sequence>MAEAFCLAAAANAVGNMMGDYLVKPIERRIRYLFRFRNIVKELHQQQKKLAIEQSRVQEDVKEAKLQIQTQIIEDYVDEWLTNTKNALKDIESLDGRIEENRRCLRWCPNWCWRYQLSKEIEKKTEDISKLVENSHFDRIGHRAELPGLEFVASKGLVPAKSSTAAFNKIMEALKDDGINIIGVWGMGGVGKTTIVKEVGNNVKGFGPPIMVVVSNFPDIGEMQNKIADGINLKFEKMTVGDRAKELWSRLKDGTFLIILDDLWKDWDGAGHLRNIGIPLVENGKGCKIILTTRRKTVCQSMECQVIVPVDILDDAEAWDLFTMKANLDRSVSSEIVEEAMKVAEECKGLPVAIVTLARALKGTKTRKGWELARKKLQSSRLIEIGNIEEEFDKEDDADRKKNAYWCIKMSYEYLKKETTKICFLLCALYPEDHSIDVEDVVQHAWALELYGKFDSVEDVRTVVSEAIDYLIDSCLLLKDEDKDGGRNVKLHDMVRDVALWIASKEDSGFMIKSRVQLLDESPEPCKAISLLENVAKRFPERLVCPKLEMLLLKNCDVHGIYFQGMQELKVLSLTMPRRYRGPICFHPFPLGKLRALHLENVKDLPFLGNLRTLEILRLRDSGSATLTDDIGMLENLKILDLEKCGFFSGFPRNVIGRLSKLEELYLRDVNLKEESRDILLEINLLTKLKILYLGVSSLHFPEDHFELPRLERYEICINSLSRGSDGSLRTERSLKIKEACHLNLVSQLLENLESLEVRLLEDEYIECLSDKKQKKVSVPMILRKLKQVRILNCRSLKVVFQTDNVKEDAVPLLSKLEHLELRHLPNLSQIWEFPTQCVRLQSLVHLKIWSCPILKSVFSVSLAQSLALLENLEVDYCGELRQIVTELECHEEEISSSINSPNSLCFPKLTTLRIGKCDRLEYIFPTSMAPEGLPQLEILTMDACPLLKQVVRPIEGRTENDILLLQFSKQLLEFSVSGCTLLTDSFVHLEVEKASFKGVQLSAFKGSFSGSKHLHLSAIEDHNLVPDAKADGLNGLTSLGIMGCKHLECLVDTITNNAPASAFTHLEALYTANMDALQTLCRGEPPRGFLENLKVLAVRRCNHFQVLFQMEENQGKPFPNLQSLELDDLPELRWILRSSTHSFSLQSLKVVNIFRCNKLKSLFSPSLIQSLVQLEEIKINNCDGLKTLFAELENGVATESSSSLPPMLLPKLTTLHIHGCGELEYILPVTLAQGLPALAIISVSYCDKLKQVFGMVKEQNAVGQRNTVLLDVLQELRLCSLTNLCCFVPENYVFKAPALEKLNVDECPQLMNFAIDQDKKSLLLTTGGSIAFVDLPFKRDLRLDGWEALESLVHATQVVIGLCTGQPPQDFLQNPKNLIVRSFEQLREVYGNNEFVHNREENQAPPLLSNLEHLSLISLPELRWIVKSPAHPASFQRLTVLWIENCNKMESLFSLSSIQTICSLQELHLVYCNDLKNVFVELGSTDDDQIKSSSILCLQNLKTVEIKQCPSLEYVFPLALAGGLPCLQQICLDDLEKLSGFVATPASGVLDVNGSPGFTNTTIQEESVPLNEFQSSDDVEIESNTLCLPNLQIVDIRRCPRVEYFFELPLAGGLPCLQQVHLAGLENLCGLVAGNNFVEAPVLEILNVSGCPRVTNLAIHKEILKCVPMKELALSIPEFIIDPESCTMVNIPPEQRPPSSEYINLGNFEQLFQLQGGYSISNLEIMTISNVIWLRDIWKGPIQCAINLGSLTIHFCHSLTYIFPMMLIRNLPQLNYLRIEKCEKLEQIIAIDDILTTSSSSQGRPFEKIIEFPRLAEIQLQDLPSLVNMASSSADRSS</sequence>
<dbReference type="InterPro" id="IPR036388">
    <property type="entry name" value="WH-like_DNA-bd_sf"/>
</dbReference>
<dbReference type="FunFam" id="3.40.50.300:FF:001091">
    <property type="entry name" value="Probable disease resistance protein At1g61300"/>
    <property type="match status" value="1"/>
</dbReference>
<keyword evidence="2" id="KW-0433">Leucine-rich repeat</keyword>
<feature type="domain" description="Disease resistance protein At4g27190-like leucine-rich repeats" evidence="8">
    <location>
        <begin position="734"/>
        <end position="879"/>
    </location>
</feature>
<dbReference type="InterPro" id="IPR032675">
    <property type="entry name" value="LRR_dom_sf"/>
</dbReference>
<keyword evidence="6" id="KW-0067">ATP-binding</keyword>
<dbReference type="Pfam" id="PF00931">
    <property type="entry name" value="NB-ARC"/>
    <property type="match status" value="1"/>
</dbReference>
<dbReference type="PRINTS" id="PR00364">
    <property type="entry name" value="DISEASERSIST"/>
</dbReference>
<evidence type="ECO:0000259" key="7">
    <source>
        <dbReference type="Pfam" id="PF00931"/>
    </source>
</evidence>
<keyword evidence="4" id="KW-0547">Nucleotide-binding</keyword>
<dbReference type="InterPro" id="IPR027417">
    <property type="entry name" value="P-loop_NTPase"/>
</dbReference>
<dbReference type="InterPro" id="IPR050905">
    <property type="entry name" value="Plant_NBS-LRR"/>
</dbReference>
<feature type="domain" description="NB-ARC" evidence="7">
    <location>
        <begin position="166"/>
        <end position="327"/>
    </location>
</feature>
<evidence type="ECO:0000256" key="3">
    <source>
        <dbReference type="ARBA" id="ARBA00022737"/>
    </source>
</evidence>
<evidence type="ECO:0000256" key="2">
    <source>
        <dbReference type="ARBA" id="ARBA00022614"/>
    </source>
</evidence>
<dbReference type="InterPro" id="IPR002182">
    <property type="entry name" value="NB-ARC"/>
</dbReference>
<proteinExistence type="inferred from homology"/>
<evidence type="ECO:0000256" key="1">
    <source>
        <dbReference type="ARBA" id="ARBA00008894"/>
    </source>
</evidence>
<evidence type="ECO:0000256" key="5">
    <source>
        <dbReference type="ARBA" id="ARBA00022821"/>
    </source>
</evidence>
<dbReference type="SUPFAM" id="SSF52058">
    <property type="entry name" value="L domain-like"/>
    <property type="match status" value="1"/>
</dbReference>
<accession>A0A6A3AFJ7</accession>
<dbReference type="PANTHER" id="PTHR33463">
    <property type="entry name" value="NB-ARC DOMAIN-CONTAINING PROTEIN-RELATED"/>
    <property type="match status" value="1"/>
</dbReference>
<evidence type="ECO:0000313" key="10">
    <source>
        <dbReference type="Proteomes" id="UP000436088"/>
    </source>
</evidence>
<evidence type="ECO:0000256" key="6">
    <source>
        <dbReference type="ARBA" id="ARBA00022840"/>
    </source>
</evidence>
<dbReference type="InterPro" id="IPR042197">
    <property type="entry name" value="Apaf_helical"/>
</dbReference>
<dbReference type="SUPFAM" id="SSF52540">
    <property type="entry name" value="P-loop containing nucleoside triphosphate hydrolases"/>
    <property type="match status" value="1"/>
</dbReference>
<gene>
    <name evidence="9" type="ORF">F3Y22_tig00110472pilonHSYRG00355</name>
</gene>
<organism evidence="9 10">
    <name type="scientific">Hibiscus syriacus</name>
    <name type="common">Rose of Sharon</name>
    <dbReference type="NCBI Taxonomy" id="106335"/>
    <lineage>
        <taxon>Eukaryota</taxon>
        <taxon>Viridiplantae</taxon>
        <taxon>Streptophyta</taxon>
        <taxon>Embryophyta</taxon>
        <taxon>Tracheophyta</taxon>
        <taxon>Spermatophyta</taxon>
        <taxon>Magnoliopsida</taxon>
        <taxon>eudicotyledons</taxon>
        <taxon>Gunneridae</taxon>
        <taxon>Pentapetalae</taxon>
        <taxon>rosids</taxon>
        <taxon>malvids</taxon>
        <taxon>Malvales</taxon>
        <taxon>Malvaceae</taxon>
        <taxon>Malvoideae</taxon>
        <taxon>Hibiscus</taxon>
    </lineage>
</organism>
<dbReference type="Gene3D" id="3.40.50.300">
    <property type="entry name" value="P-loop containing nucleotide triphosphate hydrolases"/>
    <property type="match status" value="1"/>
</dbReference>
<dbReference type="Gene3D" id="1.10.8.430">
    <property type="entry name" value="Helical domain of apoptotic protease-activating factors"/>
    <property type="match status" value="1"/>
</dbReference>
<evidence type="ECO:0000313" key="9">
    <source>
        <dbReference type="EMBL" id="KAE8703334.1"/>
    </source>
</evidence>